<protein>
    <submittedName>
        <fullName evidence="6">Glutathione-dependent formaldehyde-activating protein</fullName>
    </submittedName>
</protein>
<dbReference type="GO" id="GO:0046872">
    <property type="term" value="F:metal ion binding"/>
    <property type="evidence" value="ECO:0007669"/>
    <property type="project" value="UniProtKB-KW"/>
</dbReference>
<evidence type="ECO:0000256" key="2">
    <source>
        <dbReference type="ARBA" id="ARBA00022723"/>
    </source>
</evidence>
<dbReference type="Pfam" id="PF04828">
    <property type="entry name" value="GFA"/>
    <property type="match status" value="1"/>
</dbReference>
<name>W4HD30_9RHOB</name>
<dbReference type="SUPFAM" id="SSF51316">
    <property type="entry name" value="Mss4-like"/>
    <property type="match status" value="1"/>
</dbReference>
<evidence type="ECO:0000313" key="6">
    <source>
        <dbReference type="EMBL" id="ETW10639.1"/>
    </source>
</evidence>
<dbReference type="Gene3D" id="3.90.1590.10">
    <property type="entry name" value="glutathione-dependent formaldehyde- activating enzyme (gfa)"/>
    <property type="match status" value="1"/>
</dbReference>
<evidence type="ECO:0000259" key="5">
    <source>
        <dbReference type="PROSITE" id="PS51891"/>
    </source>
</evidence>
<evidence type="ECO:0000256" key="4">
    <source>
        <dbReference type="ARBA" id="ARBA00023239"/>
    </source>
</evidence>
<dbReference type="AlphaFoldDB" id="W4HD30"/>
<accession>W4HD30</accession>
<dbReference type="RefSeq" id="WP_051487994.1">
    <property type="nucleotide sequence ID" value="NZ_AQQW01000035.1"/>
</dbReference>
<reference evidence="6 7" key="1">
    <citation type="journal article" date="2014" name="Antonie Van Leeuwenhoek">
        <title>Roseivivax atlanticus sp. nov., isolated from surface seawater of the Atlantic Ocean.</title>
        <authorList>
            <person name="Li G."/>
            <person name="Lai Q."/>
            <person name="Liu X."/>
            <person name="Sun F."/>
            <person name="Shao Z."/>
        </authorList>
    </citation>
    <scope>NUCLEOTIDE SEQUENCE [LARGE SCALE GENOMIC DNA]</scope>
    <source>
        <strain evidence="6 7">22II-s10s</strain>
    </source>
</reference>
<dbReference type="STRING" id="1379903.ATO8_21201"/>
<dbReference type="PANTHER" id="PTHR33337:SF40">
    <property type="entry name" value="CENP-V_GFA DOMAIN-CONTAINING PROTEIN-RELATED"/>
    <property type="match status" value="1"/>
</dbReference>
<proteinExistence type="inferred from homology"/>
<dbReference type="PROSITE" id="PS51891">
    <property type="entry name" value="CENP_V_GFA"/>
    <property type="match status" value="1"/>
</dbReference>
<dbReference type="InterPro" id="IPR011057">
    <property type="entry name" value="Mss4-like_sf"/>
</dbReference>
<organism evidence="6 7">
    <name type="scientific">Roseivivax marinus</name>
    <dbReference type="NCBI Taxonomy" id="1379903"/>
    <lineage>
        <taxon>Bacteria</taxon>
        <taxon>Pseudomonadati</taxon>
        <taxon>Pseudomonadota</taxon>
        <taxon>Alphaproteobacteria</taxon>
        <taxon>Rhodobacterales</taxon>
        <taxon>Roseobacteraceae</taxon>
        <taxon>Roseivivax</taxon>
    </lineage>
</organism>
<dbReference type="InterPro" id="IPR006913">
    <property type="entry name" value="CENP-V/GFA"/>
</dbReference>
<comment type="caution">
    <text evidence="6">The sequence shown here is derived from an EMBL/GenBank/DDBJ whole genome shotgun (WGS) entry which is preliminary data.</text>
</comment>
<feature type="domain" description="CENP-V/GFA" evidence="5">
    <location>
        <begin position="5"/>
        <end position="138"/>
    </location>
</feature>
<evidence type="ECO:0000256" key="1">
    <source>
        <dbReference type="ARBA" id="ARBA00005495"/>
    </source>
</evidence>
<evidence type="ECO:0000256" key="3">
    <source>
        <dbReference type="ARBA" id="ARBA00022833"/>
    </source>
</evidence>
<dbReference type="PANTHER" id="PTHR33337">
    <property type="entry name" value="GFA DOMAIN-CONTAINING PROTEIN"/>
    <property type="match status" value="1"/>
</dbReference>
<keyword evidence="4" id="KW-0456">Lyase</keyword>
<keyword evidence="2" id="KW-0479">Metal-binding</keyword>
<dbReference type="Proteomes" id="UP000019063">
    <property type="component" value="Unassembled WGS sequence"/>
</dbReference>
<gene>
    <name evidence="6" type="ORF">ATO8_21201</name>
</gene>
<evidence type="ECO:0000313" key="7">
    <source>
        <dbReference type="Proteomes" id="UP000019063"/>
    </source>
</evidence>
<keyword evidence="7" id="KW-1185">Reference proteome</keyword>
<dbReference type="EMBL" id="AQQW01000035">
    <property type="protein sequence ID" value="ETW10639.1"/>
    <property type="molecule type" value="Genomic_DNA"/>
</dbReference>
<sequence length="162" mass="17715">MPTTHEGRCLCGKISYETGGDPLWITICYCRFCQRATGSDRMIEPIFERSSFVFTGASPAVYTLPSEGSGKDINVLFCPDCGTKLALTFERWPDRIGIYAGTLDKPSAVTATPDNSKHIFVSEAQPGTILPAGFKTFDRHATEKDGSPLEPIMHASHHMVAD</sequence>
<keyword evidence="3" id="KW-0862">Zinc</keyword>
<dbReference type="eggNOG" id="COG3791">
    <property type="taxonomic scope" value="Bacteria"/>
</dbReference>
<dbReference type="GO" id="GO:0016846">
    <property type="term" value="F:carbon-sulfur lyase activity"/>
    <property type="evidence" value="ECO:0007669"/>
    <property type="project" value="InterPro"/>
</dbReference>
<comment type="similarity">
    <text evidence="1">Belongs to the Gfa family.</text>
</comment>